<protein>
    <submittedName>
        <fullName evidence="1">Uncharacterized protein</fullName>
    </submittedName>
</protein>
<comment type="caution">
    <text evidence="1">The sequence shown here is derived from an EMBL/GenBank/DDBJ whole genome shotgun (WGS) entry which is preliminary data.</text>
</comment>
<reference evidence="1 2" key="2">
    <citation type="journal article" date="2022" name="Mol. Ecol. Resour.">
        <title>The genomes of chicory, endive, great burdock and yacon provide insights into Asteraceae paleo-polyploidization history and plant inulin production.</title>
        <authorList>
            <person name="Fan W."/>
            <person name="Wang S."/>
            <person name="Wang H."/>
            <person name="Wang A."/>
            <person name="Jiang F."/>
            <person name="Liu H."/>
            <person name="Zhao H."/>
            <person name="Xu D."/>
            <person name="Zhang Y."/>
        </authorList>
    </citation>
    <scope>NUCLEOTIDE SEQUENCE [LARGE SCALE GENOMIC DNA]</scope>
    <source>
        <strain evidence="2">cv. Niubang</strain>
    </source>
</reference>
<reference evidence="2" key="1">
    <citation type="journal article" date="2022" name="Mol. Ecol. Resour.">
        <title>The genomes of chicory, endive, great burdock and yacon provide insights into Asteraceae palaeo-polyploidization history and plant inulin production.</title>
        <authorList>
            <person name="Fan W."/>
            <person name="Wang S."/>
            <person name="Wang H."/>
            <person name="Wang A."/>
            <person name="Jiang F."/>
            <person name="Liu H."/>
            <person name="Zhao H."/>
            <person name="Xu D."/>
            <person name="Zhang Y."/>
        </authorList>
    </citation>
    <scope>NUCLEOTIDE SEQUENCE [LARGE SCALE GENOMIC DNA]</scope>
    <source>
        <strain evidence="2">cv. Niubang</strain>
    </source>
</reference>
<sequence>MLNHPHIYSASCIKFMGHLLSKGWTQVYRMVQDELFVLRVRNLRLLKIEKSLGSEDMRNLRLLKIEKSLAPEDLRSAPSWPMVVIK</sequence>
<dbReference type="EMBL" id="CM042058">
    <property type="protein sequence ID" value="KAI3685777.1"/>
    <property type="molecule type" value="Genomic_DNA"/>
</dbReference>
<name>A0ACB8YJ65_ARCLA</name>
<accession>A0ACB8YJ65</accession>
<evidence type="ECO:0000313" key="2">
    <source>
        <dbReference type="Proteomes" id="UP001055879"/>
    </source>
</evidence>
<evidence type="ECO:0000313" key="1">
    <source>
        <dbReference type="EMBL" id="KAI3685777.1"/>
    </source>
</evidence>
<keyword evidence="2" id="KW-1185">Reference proteome</keyword>
<proteinExistence type="predicted"/>
<dbReference type="Proteomes" id="UP001055879">
    <property type="component" value="Linkage Group LG12"/>
</dbReference>
<organism evidence="1 2">
    <name type="scientific">Arctium lappa</name>
    <name type="common">Greater burdock</name>
    <name type="synonym">Lappa major</name>
    <dbReference type="NCBI Taxonomy" id="4217"/>
    <lineage>
        <taxon>Eukaryota</taxon>
        <taxon>Viridiplantae</taxon>
        <taxon>Streptophyta</taxon>
        <taxon>Embryophyta</taxon>
        <taxon>Tracheophyta</taxon>
        <taxon>Spermatophyta</taxon>
        <taxon>Magnoliopsida</taxon>
        <taxon>eudicotyledons</taxon>
        <taxon>Gunneridae</taxon>
        <taxon>Pentapetalae</taxon>
        <taxon>asterids</taxon>
        <taxon>campanulids</taxon>
        <taxon>Asterales</taxon>
        <taxon>Asteraceae</taxon>
        <taxon>Carduoideae</taxon>
        <taxon>Cardueae</taxon>
        <taxon>Arctiinae</taxon>
        <taxon>Arctium</taxon>
    </lineage>
</organism>
<gene>
    <name evidence="1" type="ORF">L6452_35035</name>
</gene>